<dbReference type="InterPro" id="IPR013783">
    <property type="entry name" value="Ig-like_fold"/>
</dbReference>
<name>A0ABS3YF93_9BACT</name>
<dbReference type="RefSeq" id="WP_209146316.1">
    <property type="nucleotide sequence ID" value="NZ_JAGHKP010000002.1"/>
</dbReference>
<gene>
    <name evidence="2" type="ORF">J7I43_14070</name>
</gene>
<dbReference type="Proteomes" id="UP000679126">
    <property type="component" value="Unassembled WGS sequence"/>
</dbReference>
<dbReference type="InterPro" id="IPR035986">
    <property type="entry name" value="PKD_dom_sf"/>
</dbReference>
<proteinExistence type="predicted"/>
<protein>
    <submittedName>
        <fullName evidence="2">PKD domain-containing protein</fullName>
    </submittedName>
</protein>
<evidence type="ECO:0000313" key="2">
    <source>
        <dbReference type="EMBL" id="MBO9153350.1"/>
    </source>
</evidence>
<dbReference type="CDD" id="cd00146">
    <property type="entry name" value="PKD"/>
    <property type="match status" value="1"/>
</dbReference>
<comment type="caution">
    <text evidence="2">The sequence shown here is derived from an EMBL/GenBank/DDBJ whole genome shotgun (WGS) entry which is preliminary data.</text>
</comment>
<feature type="domain" description="PKD" evidence="1">
    <location>
        <begin position="45"/>
        <end position="98"/>
    </location>
</feature>
<dbReference type="SUPFAM" id="SSF49299">
    <property type="entry name" value="PKD domain"/>
    <property type="match status" value="1"/>
</dbReference>
<dbReference type="SMART" id="SM00089">
    <property type="entry name" value="PKD"/>
    <property type="match status" value="1"/>
</dbReference>
<dbReference type="Pfam" id="PF18911">
    <property type="entry name" value="PKD_4"/>
    <property type="match status" value="1"/>
</dbReference>
<dbReference type="SUPFAM" id="SSF49344">
    <property type="entry name" value="CBD9-like"/>
    <property type="match status" value="1"/>
</dbReference>
<evidence type="ECO:0000313" key="3">
    <source>
        <dbReference type="Proteomes" id="UP000679126"/>
    </source>
</evidence>
<accession>A0ABS3YF93</accession>
<dbReference type="Gene3D" id="2.60.40.10">
    <property type="entry name" value="Immunoglobulins"/>
    <property type="match status" value="1"/>
</dbReference>
<dbReference type="PROSITE" id="PS51257">
    <property type="entry name" value="PROKAR_LIPOPROTEIN"/>
    <property type="match status" value="1"/>
</dbReference>
<dbReference type="EMBL" id="JAGHKP010000002">
    <property type="protein sequence ID" value="MBO9153350.1"/>
    <property type="molecule type" value="Genomic_DNA"/>
</dbReference>
<sequence length="284" mass="31297">MKRIQYILSILAMGGLMTGCEKDDTSPEADIFYTVSIADKTVTFANETTGAVSYRWDFGDGESSTEESPVHTYPAKGKYVPTLYATTKDGKVTEGSTVIYIAKTSPVKLDDNTFDDWNNVTQYQLDPGAGETFFRKVKFDYDAQYIFVYLEVNSKQSNGDIYDFYLDTDNNATTGLLTDMTGGGYDVLLEGSIFGNWWDAFNHKGAQNAFSFEPSGATEFYSIGNVEESGGVLKYEVRLVRSKLKNMAATTAFKVGIIATKSDWSATLGRVPGPGQPSLQITFE</sequence>
<dbReference type="InterPro" id="IPR000601">
    <property type="entry name" value="PKD_dom"/>
</dbReference>
<dbReference type="InterPro" id="IPR022409">
    <property type="entry name" value="PKD/Chitinase_dom"/>
</dbReference>
<keyword evidence="3" id="KW-1185">Reference proteome</keyword>
<dbReference type="PROSITE" id="PS50093">
    <property type="entry name" value="PKD"/>
    <property type="match status" value="1"/>
</dbReference>
<reference evidence="3" key="1">
    <citation type="submission" date="2021-03" db="EMBL/GenBank/DDBJ databases">
        <title>Assistant Professor.</title>
        <authorList>
            <person name="Huq M.A."/>
        </authorList>
    </citation>
    <scope>NUCLEOTIDE SEQUENCE [LARGE SCALE GENOMIC DNA]</scope>
    <source>
        <strain evidence="3">MAH-28</strain>
    </source>
</reference>
<evidence type="ECO:0000259" key="1">
    <source>
        <dbReference type="PROSITE" id="PS50093"/>
    </source>
</evidence>
<organism evidence="2 3">
    <name type="scientific">Chitinophaga chungangae</name>
    <dbReference type="NCBI Taxonomy" id="2821488"/>
    <lineage>
        <taxon>Bacteria</taxon>
        <taxon>Pseudomonadati</taxon>
        <taxon>Bacteroidota</taxon>
        <taxon>Chitinophagia</taxon>
        <taxon>Chitinophagales</taxon>
        <taxon>Chitinophagaceae</taxon>
        <taxon>Chitinophaga</taxon>
    </lineage>
</organism>